<evidence type="ECO:0000256" key="1">
    <source>
        <dbReference type="SAM" id="Phobius"/>
    </source>
</evidence>
<gene>
    <name evidence="4" type="ORF">A9Y57_00887</name>
</gene>
<name>A0A854WF11_9STRE</name>
<dbReference type="Pfam" id="PF24672">
    <property type="entry name" value="DUF7654"/>
    <property type="match status" value="1"/>
</dbReference>
<feature type="transmembrane region" description="Helical" evidence="1">
    <location>
        <begin position="394"/>
        <end position="415"/>
    </location>
</feature>
<feature type="transmembrane region" description="Helical" evidence="1">
    <location>
        <begin position="461"/>
        <end position="478"/>
    </location>
</feature>
<feature type="transmembrane region" description="Helical" evidence="1">
    <location>
        <begin position="21"/>
        <end position="38"/>
    </location>
</feature>
<evidence type="ECO:0008006" key="6">
    <source>
        <dbReference type="Google" id="ProtNLM"/>
    </source>
</evidence>
<feature type="domain" description="DUF7657" evidence="3">
    <location>
        <begin position="86"/>
        <end position="447"/>
    </location>
</feature>
<feature type="transmembrane region" description="Helical" evidence="1">
    <location>
        <begin position="364"/>
        <end position="382"/>
    </location>
</feature>
<feature type="transmembrane region" description="Helical" evidence="1">
    <location>
        <begin position="430"/>
        <end position="449"/>
    </location>
</feature>
<sequence>MIKSSFELIAKLLDKLIKYRYFIAVILFLLGLGFQFHGSSIANWNNFGVTENVSGHQIKSINRFSKGDSEIADIPYELKNWISFTPREDGTLIGVPRMIRTDEWLVQTPFYISQSKTGNHLVNKKYGLSGQNMVVAYNAPVKDISVIGKPFNWGFLFLGSAYGLSWYWCMKVLAFLLLSYEFSMILTKKNKYLSIIGSFWITFTPAIQWWFMQHLGDVTIFSLAIMVFLYHYFRQKKLAYKILLACGLVVSLIGFVLVIYPAFQVPFAYIIFAFFLIEIFKAIKSSKIDLKDVVIMVMTLCISLTIIGFTLWNSREAISLTLNTVYPGHRVSTGGEISWHRIADMFLNIILPFKVPGFANQVELSGSINFLPVVIASLPLIFRKDQFKDNILGYLMVIYSIFLMIYSIIGVPAIISKVTLFSYVTSGRSWQALTVISVFASIWFVRYIWNEKIQVTKKRTLSILSITTLICWALVTFVNPEFIGFIGKKYLLVILILLVIAVISIFFEKKNLFAFCLLPLILLSGFTVNPLVKGLGVIENKRLSQEITSMVDQNPNAYWLSEGILYNYPQMFGAHTLNSVRFYPDVKLMKKLDPKSENEESWNRYAHMQIFLTNDKSKMEAPVPDVLNLLLNKNQLDNLHVQYILSHRNLNKDFSKEFYKIYGPDMDGNYIFQYKKK</sequence>
<feature type="transmembrane region" description="Helical" evidence="1">
    <location>
        <begin position="295"/>
        <end position="312"/>
    </location>
</feature>
<accession>A0A854WF11</accession>
<proteinExistence type="predicted"/>
<keyword evidence="1" id="KW-1133">Transmembrane helix</keyword>
<protein>
    <recommendedName>
        <fullName evidence="6">Glycosyltransferase RgtA/B/C/D-like domain-containing protein</fullName>
    </recommendedName>
</protein>
<dbReference type="RefSeq" id="WP_096633485.1">
    <property type="nucleotide sequence ID" value="NZ_NSGR01000008.1"/>
</dbReference>
<feature type="transmembrane region" description="Helical" evidence="1">
    <location>
        <begin position="240"/>
        <end position="260"/>
    </location>
</feature>
<reference evidence="4 5" key="1">
    <citation type="submission" date="2016-06" db="EMBL/GenBank/DDBJ databases">
        <authorList>
            <person name="Haines A.N."/>
            <person name="Council K.R."/>
        </authorList>
    </citation>
    <scope>NUCLEOTIDE SEQUENCE [LARGE SCALE GENOMIC DNA]</scope>
    <source>
        <strain evidence="4 5">SP158-29</strain>
    </source>
</reference>
<dbReference type="InterPro" id="IPR056074">
    <property type="entry name" value="DUF7657"/>
</dbReference>
<feature type="transmembrane region" description="Helical" evidence="1">
    <location>
        <begin position="266"/>
        <end position="283"/>
    </location>
</feature>
<dbReference type="AlphaFoldDB" id="A0A854WF11"/>
<feature type="transmembrane region" description="Helical" evidence="1">
    <location>
        <begin position="490"/>
        <end position="507"/>
    </location>
</feature>
<keyword evidence="1" id="KW-0472">Membrane</keyword>
<feature type="domain" description="DUF7654" evidence="2">
    <location>
        <begin position="538"/>
        <end position="675"/>
    </location>
</feature>
<dbReference type="Pfam" id="PF24677">
    <property type="entry name" value="DUF7657"/>
    <property type="match status" value="1"/>
</dbReference>
<keyword evidence="1" id="KW-0812">Transmembrane</keyword>
<evidence type="ECO:0000259" key="3">
    <source>
        <dbReference type="Pfam" id="PF24677"/>
    </source>
</evidence>
<feature type="transmembrane region" description="Helical" evidence="1">
    <location>
        <begin position="218"/>
        <end position="233"/>
    </location>
</feature>
<organism evidence="4 5">
    <name type="scientific">Streptococcus parauberis</name>
    <dbReference type="NCBI Taxonomy" id="1348"/>
    <lineage>
        <taxon>Bacteria</taxon>
        <taxon>Bacillati</taxon>
        <taxon>Bacillota</taxon>
        <taxon>Bacilli</taxon>
        <taxon>Lactobacillales</taxon>
        <taxon>Streptococcaceae</taxon>
        <taxon>Streptococcus</taxon>
    </lineage>
</organism>
<evidence type="ECO:0000259" key="2">
    <source>
        <dbReference type="Pfam" id="PF24672"/>
    </source>
</evidence>
<dbReference type="InterPro" id="IPR056071">
    <property type="entry name" value="DUF7654"/>
</dbReference>
<dbReference type="EMBL" id="NSGR01000008">
    <property type="protein sequence ID" value="PCH12172.1"/>
    <property type="molecule type" value="Genomic_DNA"/>
</dbReference>
<evidence type="ECO:0000313" key="4">
    <source>
        <dbReference type="EMBL" id="PCH12172.1"/>
    </source>
</evidence>
<evidence type="ECO:0000313" key="5">
    <source>
        <dbReference type="Proteomes" id="UP000217465"/>
    </source>
</evidence>
<feature type="transmembrane region" description="Helical" evidence="1">
    <location>
        <begin position="155"/>
        <end position="180"/>
    </location>
</feature>
<comment type="caution">
    <text evidence="4">The sequence shown here is derived from an EMBL/GenBank/DDBJ whole genome shotgun (WGS) entry which is preliminary data.</text>
</comment>
<feature type="transmembrane region" description="Helical" evidence="1">
    <location>
        <begin position="512"/>
        <end position="532"/>
    </location>
</feature>
<dbReference type="Proteomes" id="UP000217465">
    <property type="component" value="Unassembled WGS sequence"/>
</dbReference>
<feature type="transmembrane region" description="Helical" evidence="1">
    <location>
        <begin position="192"/>
        <end position="212"/>
    </location>
</feature>